<dbReference type="Gene3D" id="1.10.472.50">
    <property type="entry name" value="HD-domain/PDEase-like"/>
    <property type="match status" value="1"/>
</dbReference>
<dbReference type="SUPFAM" id="SSF109604">
    <property type="entry name" value="HD-domain/PDEase-like"/>
    <property type="match status" value="1"/>
</dbReference>
<dbReference type="InterPro" id="IPR006674">
    <property type="entry name" value="HD_domain"/>
</dbReference>
<organism evidence="2 3">
    <name type="scientific">Leuconostoc fallax</name>
    <dbReference type="NCBI Taxonomy" id="1251"/>
    <lineage>
        <taxon>Bacteria</taxon>
        <taxon>Bacillati</taxon>
        <taxon>Bacillota</taxon>
        <taxon>Bacilli</taxon>
        <taxon>Lactobacillales</taxon>
        <taxon>Lactobacillaceae</taxon>
        <taxon>Leuconostoc</taxon>
    </lineage>
</organism>
<dbReference type="AlphaFoldDB" id="A0A4R5NAC6"/>
<dbReference type="Pfam" id="PF01966">
    <property type="entry name" value="HD"/>
    <property type="match status" value="1"/>
</dbReference>
<sequence>MTQLDQIQQFMQQVLGNDETGHGTDHIERVLALSNTILEHEPSADPFIVRAAALLHDTYDDKLFSDVVAAKQRVADFLNSIDVTKAQQTAIFYIIDNMSWSKSLDGAAPLDINGQIVQDADRLEAIGAIAVARTIEYGVHAHHALYDPNIKPRHHMDKKEYRKGSSTAINHFYEKLFLLKDYLNTDTAKKIGAGRHQFMLDFVHQFEDEWQLKK</sequence>
<accession>A0A4R5NAC6</accession>
<dbReference type="PANTHER" id="PTHR33594:SF1">
    <property type="entry name" value="HD_PDEASE DOMAIN-CONTAINING PROTEIN"/>
    <property type="match status" value="1"/>
</dbReference>
<proteinExistence type="predicted"/>
<dbReference type="InterPro" id="IPR003607">
    <property type="entry name" value="HD/PDEase_dom"/>
</dbReference>
<dbReference type="Gene3D" id="1.20.58.1910">
    <property type="match status" value="1"/>
</dbReference>
<dbReference type="CDD" id="cd00077">
    <property type="entry name" value="HDc"/>
    <property type="match status" value="1"/>
</dbReference>
<evidence type="ECO:0000313" key="2">
    <source>
        <dbReference type="EMBL" id="TDG69394.1"/>
    </source>
</evidence>
<dbReference type="RefSeq" id="WP_133264141.1">
    <property type="nucleotide sequence ID" value="NZ_JAGYGP010000006.1"/>
</dbReference>
<name>A0A4R5NAC6_9LACO</name>
<protein>
    <recommendedName>
        <fullName evidence="1">HD/PDEase domain-containing protein</fullName>
    </recommendedName>
</protein>
<keyword evidence="3" id="KW-1185">Reference proteome</keyword>
<dbReference type="STRING" id="907931.GCA_000165675_01669"/>
<evidence type="ECO:0000313" key="3">
    <source>
        <dbReference type="Proteomes" id="UP000295681"/>
    </source>
</evidence>
<gene>
    <name evidence="2" type="ORF">C5L23_000856</name>
</gene>
<dbReference type="EMBL" id="PUFI01000005">
    <property type="protein sequence ID" value="TDG69394.1"/>
    <property type="molecule type" value="Genomic_DNA"/>
</dbReference>
<evidence type="ECO:0000259" key="1">
    <source>
        <dbReference type="SMART" id="SM00471"/>
    </source>
</evidence>
<feature type="domain" description="HD/PDEase" evidence="1">
    <location>
        <begin position="19"/>
        <end position="135"/>
    </location>
</feature>
<dbReference type="SMART" id="SM00471">
    <property type="entry name" value="HDc"/>
    <property type="match status" value="1"/>
</dbReference>
<dbReference type="Proteomes" id="UP000295681">
    <property type="component" value="Unassembled WGS sequence"/>
</dbReference>
<comment type="caution">
    <text evidence="2">The sequence shown here is derived from an EMBL/GenBank/DDBJ whole genome shotgun (WGS) entry which is preliminary data.</text>
</comment>
<dbReference type="PANTHER" id="PTHR33594">
    <property type="entry name" value="SUPERFAMILY HYDROLASE, PUTATIVE (AFU_ORTHOLOGUE AFUA_1G03035)-RELATED"/>
    <property type="match status" value="1"/>
</dbReference>
<reference evidence="2 3" key="1">
    <citation type="journal article" date="2019" name="Appl. Microbiol. Biotechnol.">
        <title>Uncovering carbohydrate metabolism through a genotype-phenotype association study of 56 lactic acid bacteria genomes.</title>
        <authorList>
            <person name="Buron-Moles G."/>
            <person name="Chailyan A."/>
            <person name="Dolejs I."/>
            <person name="Forster J."/>
            <person name="Miks M.H."/>
        </authorList>
    </citation>
    <scope>NUCLEOTIDE SEQUENCE [LARGE SCALE GENOMIC DNA]</scope>
    <source>
        <strain evidence="2 3">ATCC 700006</strain>
    </source>
</reference>